<keyword evidence="6" id="KW-1185">Reference proteome</keyword>
<evidence type="ECO:0000256" key="1">
    <source>
        <dbReference type="ARBA" id="ARBA00010088"/>
    </source>
</evidence>
<protein>
    <submittedName>
        <fullName evidence="5">Alpha/beta hydrolase</fullName>
    </submittedName>
</protein>
<evidence type="ECO:0000313" key="6">
    <source>
        <dbReference type="Proteomes" id="UP001589862"/>
    </source>
</evidence>
<dbReference type="EMBL" id="JBHLUB010000029">
    <property type="protein sequence ID" value="MFC0582267.1"/>
    <property type="molecule type" value="Genomic_DNA"/>
</dbReference>
<reference evidence="5 6" key="1">
    <citation type="submission" date="2024-09" db="EMBL/GenBank/DDBJ databases">
        <authorList>
            <person name="Sun Q."/>
            <person name="Mori K."/>
        </authorList>
    </citation>
    <scope>NUCLEOTIDE SEQUENCE [LARGE SCALE GENOMIC DNA]</scope>
    <source>
        <strain evidence="5 6">NCAIM B.02604</strain>
    </source>
</reference>
<dbReference type="InterPro" id="IPR051601">
    <property type="entry name" value="Serine_prot/Carboxylest_S33"/>
</dbReference>
<evidence type="ECO:0000256" key="3">
    <source>
        <dbReference type="SAM" id="MobiDB-lite"/>
    </source>
</evidence>
<evidence type="ECO:0000313" key="5">
    <source>
        <dbReference type="EMBL" id="MFC0582267.1"/>
    </source>
</evidence>
<sequence length="537" mass="57703">MTSPSPTPRSRRAVPAGVLGLVAATALVLSGCFPTPTAETEKDQGGSGTTSSGAPVAPEGIFAEEAMAEYVSQELQWDDCQDLDNHGTKLECATLKAPLDYEDPAKGNIEVVMARTMPAGNSAPSRHLLTNPGGPGSSGVDFLSWAADNVFSHEMNEEFRLTSFDPRGVQRSTPVRCLTDEQIDEQRAEPQSDPQDLDWDQALREAEEEVESCREKSGPIVDHMDTVSAAHDMELMRLVLGQEKLDYLGFSYGTALGSRYAELFPTHVGAMVLDGGMDPSLSGRELSAQQMEGFVSATRDWASYCINEADDCPFTGSVDDALKDIQQRLESLDESPVTSGGRTVNGVTWLDGFIVPLYDKDMWPTLVDAYRQDAVDGSPAMMLQLADLNYDRNPDGTYASNLVQAFAAVNCADYGGPAFKDELVGDYRALTEASPLFGRYFISTSLFCTAWPHQAENAPSAVKAAGSPDIVVVGTTGDPATPYRWSQALAEQLENGTLVTYEGFGHTAYGKSNCVDAAIEGFLIDGTVPADGKTCQS</sequence>
<comment type="caution">
    <text evidence="5">The sequence shown here is derived from an EMBL/GenBank/DDBJ whole genome shotgun (WGS) entry which is preliminary data.</text>
</comment>
<evidence type="ECO:0000259" key="4">
    <source>
        <dbReference type="Pfam" id="PF08386"/>
    </source>
</evidence>
<dbReference type="InterPro" id="IPR013595">
    <property type="entry name" value="Pept_S33_TAP-like_C"/>
</dbReference>
<dbReference type="InterPro" id="IPR029058">
    <property type="entry name" value="AB_hydrolase_fold"/>
</dbReference>
<dbReference type="RefSeq" id="WP_377459298.1">
    <property type="nucleotide sequence ID" value="NZ_JBHLUB010000029.1"/>
</dbReference>
<accession>A0ABV6PAW9</accession>
<dbReference type="Pfam" id="PF08386">
    <property type="entry name" value="Abhydrolase_4"/>
    <property type="match status" value="1"/>
</dbReference>
<dbReference type="PANTHER" id="PTHR43248">
    <property type="entry name" value="2-SUCCINYL-6-HYDROXY-2,4-CYCLOHEXADIENE-1-CARBOXYLATE SYNTHASE"/>
    <property type="match status" value="1"/>
</dbReference>
<name>A0ABV6PAW9_9MICC</name>
<dbReference type="Proteomes" id="UP001589862">
    <property type="component" value="Unassembled WGS sequence"/>
</dbReference>
<dbReference type="SUPFAM" id="SSF53474">
    <property type="entry name" value="alpha/beta-Hydrolases"/>
    <property type="match status" value="1"/>
</dbReference>
<feature type="domain" description="Peptidase S33 tripeptidyl aminopeptidase-like C-terminal" evidence="4">
    <location>
        <begin position="434"/>
        <end position="535"/>
    </location>
</feature>
<keyword evidence="2 5" id="KW-0378">Hydrolase</keyword>
<dbReference type="Gene3D" id="3.40.50.1820">
    <property type="entry name" value="alpha/beta hydrolase"/>
    <property type="match status" value="1"/>
</dbReference>
<organism evidence="5 6">
    <name type="scientific">Micrococcoides hystricis</name>
    <dbReference type="NCBI Taxonomy" id="1572761"/>
    <lineage>
        <taxon>Bacteria</taxon>
        <taxon>Bacillati</taxon>
        <taxon>Actinomycetota</taxon>
        <taxon>Actinomycetes</taxon>
        <taxon>Micrococcales</taxon>
        <taxon>Micrococcaceae</taxon>
        <taxon>Micrococcoides</taxon>
    </lineage>
</organism>
<gene>
    <name evidence="5" type="ORF">ACFFFR_07730</name>
</gene>
<dbReference type="GO" id="GO:0016787">
    <property type="term" value="F:hydrolase activity"/>
    <property type="evidence" value="ECO:0007669"/>
    <property type="project" value="UniProtKB-KW"/>
</dbReference>
<feature type="region of interest" description="Disordered" evidence="3">
    <location>
        <begin position="35"/>
        <end position="56"/>
    </location>
</feature>
<dbReference type="PANTHER" id="PTHR43248:SF25">
    <property type="entry name" value="AB HYDROLASE-1 DOMAIN-CONTAINING PROTEIN-RELATED"/>
    <property type="match status" value="1"/>
</dbReference>
<evidence type="ECO:0000256" key="2">
    <source>
        <dbReference type="ARBA" id="ARBA00022801"/>
    </source>
</evidence>
<proteinExistence type="inferred from homology"/>
<comment type="similarity">
    <text evidence="1">Belongs to the peptidase S33 family.</text>
</comment>